<feature type="compositionally biased region" description="Acidic residues" evidence="6">
    <location>
        <begin position="412"/>
        <end position="425"/>
    </location>
</feature>
<feature type="domain" description="LIM zinc-binding" evidence="7">
    <location>
        <begin position="158"/>
        <end position="223"/>
    </location>
</feature>
<evidence type="ECO:0000313" key="10">
    <source>
        <dbReference type="Proteomes" id="UP000326759"/>
    </source>
</evidence>
<feature type="compositionally biased region" description="Basic residues" evidence="6">
    <location>
        <begin position="1677"/>
        <end position="1687"/>
    </location>
</feature>
<dbReference type="EMBL" id="SEYY01020198">
    <property type="protein sequence ID" value="KAB7497498.1"/>
    <property type="molecule type" value="Genomic_DNA"/>
</dbReference>
<feature type="domain" description="BMERB" evidence="8">
    <location>
        <begin position="1786"/>
        <end position="1935"/>
    </location>
</feature>
<gene>
    <name evidence="9" type="primary">MICAL3</name>
    <name evidence="9" type="ORF">Anas_08682</name>
</gene>
<feature type="compositionally biased region" description="Acidic residues" evidence="6">
    <location>
        <begin position="377"/>
        <end position="394"/>
    </location>
</feature>
<evidence type="ECO:0000256" key="2">
    <source>
        <dbReference type="ARBA" id="ARBA00022833"/>
    </source>
</evidence>
<feature type="region of interest" description="Disordered" evidence="6">
    <location>
        <begin position="1283"/>
        <end position="1303"/>
    </location>
</feature>
<feature type="compositionally biased region" description="Acidic residues" evidence="6">
    <location>
        <begin position="325"/>
        <end position="347"/>
    </location>
</feature>
<feature type="compositionally biased region" description="Basic and acidic residues" evidence="6">
    <location>
        <begin position="498"/>
        <end position="511"/>
    </location>
</feature>
<feature type="region of interest" description="Disordered" evidence="6">
    <location>
        <begin position="723"/>
        <end position="743"/>
    </location>
</feature>
<feature type="compositionally biased region" description="Polar residues" evidence="6">
    <location>
        <begin position="1086"/>
        <end position="1096"/>
    </location>
</feature>
<feature type="region of interest" description="Disordered" evidence="6">
    <location>
        <begin position="1740"/>
        <end position="1789"/>
    </location>
</feature>
<feature type="region of interest" description="Disordered" evidence="6">
    <location>
        <begin position="128"/>
        <end position="148"/>
    </location>
</feature>
<feature type="compositionally biased region" description="Low complexity" evidence="6">
    <location>
        <begin position="136"/>
        <end position="145"/>
    </location>
</feature>
<feature type="compositionally biased region" description="Basic and acidic residues" evidence="6">
    <location>
        <begin position="1631"/>
        <end position="1642"/>
    </location>
</feature>
<accession>A0A5N5SU99</accession>
<dbReference type="InterPro" id="IPR001781">
    <property type="entry name" value="Znf_LIM"/>
</dbReference>
<feature type="region of interest" description="Disordered" evidence="6">
    <location>
        <begin position="301"/>
        <end position="351"/>
    </location>
</feature>
<feature type="region of interest" description="Disordered" evidence="6">
    <location>
        <begin position="1417"/>
        <end position="1450"/>
    </location>
</feature>
<evidence type="ECO:0000313" key="9">
    <source>
        <dbReference type="EMBL" id="KAB7497498.1"/>
    </source>
</evidence>
<evidence type="ECO:0000259" key="7">
    <source>
        <dbReference type="PROSITE" id="PS50023"/>
    </source>
</evidence>
<evidence type="ECO:0000256" key="3">
    <source>
        <dbReference type="ARBA" id="ARBA00023038"/>
    </source>
</evidence>
<dbReference type="Pfam" id="PF12130">
    <property type="entry name" value="bMERB_dom"/>
    <property type="match status" value="1"/>
</dbReference>
<keyword evidence="10" id="KW-1185">Reference proteome</keyword>
<feature type="compositionally biased region" description="Low complexity" evidence="6">
    <location>
        <begin position="1113"/>
        <end position="1129"/>
    </location>
</feature>
<reference evidence="9 10" key="1">
    <citation type="journal article" date="2019" name="PLoS Biol.">
        <title>Sex chromosomes control vertical transmission of feminizing Wolbachia symbionts in an isopod.</title>
        <authorList>
            <person name="Becking T."/>
            <person name="Chebbi M.A."/>
            <person name="Giraud I."/>
            <person name="Moumen B."/>
            <person name="Laverre T."/>
            <person name="Caubet Y."/>
            <person name="Peccoud J."/>
            <person name="Gilbert C."/>
            <person name="Cordaux R."/>
        </authorList>
    </citation>
    <scope>NUCLEOTIDE SEQUENCE [LARGE SCALE GENOMIC DNA]</scope>
    <source>
        <strain evidence="9">ANa2</strain>
        <tissue evidence="9">Whole body excluding digestive tract and cuticle</tissue>
    </source>
</reference>
<protein>
    <submittedName>
        <fullName evidence="9">Protein-methionine sulfoxide oxidase MICAL3</fullName>
    </submittedName>
</protein>
<feature type="compositionally biased region" description="Low complexity" evidence="6">
    <location>
        <begin position="1688"/>
        <end position="1697"/>
    </location>
</feature>
<evidence type="ECO:0000256" key="4">
    <source>
        <dbReference type="PROSITE-ProRule" id="PRU00125"/>
    </source>
</evidence>
<dbReference type="CDD" id="cd09439">
    <property type="entry name" value="LIM_Mical"/>
    <property type="match status" value="1"/>
</dbReference>
<evidence type="ECO:0000259" key="8">
    <source>
        <dbReference type="PROSITE" id="PS51848"/>
    </source>
</evidence>
<feature type="compositionally biased region" description="Basic and acidic residues" evidence="6">
    <location>
        <begin position="426"/>
        <end position="438"/>
    </location>
</feature>
<feature type="region of interest" description="Disordered" evidence="6">
    <location>
        <begin position="673"/>
        <end position="707"/>
    </location>
</feature>
<feature type="region of interest" description="Disordered" evidence="6">
    <location>
        <begin position="1562"/>
        <end position="1723"/>
    </location>
</feature>
<feature type="coiled-coil region" evidence="5">
    <location>
        <begin position="1450"/>
        <end position="1478"/>
    </location>
</feature>
<evidence type="ECO:0000256" key="6">
    <source>
        <dbReference type="SAM" id="MobiDB-lite"/>
    </source>
</evidence>
<name>A0A5N5SU99_9CRUS</name>
<feature type="compositionally biased region" description="Polar residues" evidence="6">
    <location>
        <begin position="1562"/>
        <end position="1603"/>
    </location>
</feature>
<keyword evidence="1 4" id="KW-0479">Metal-binding</keyword>
<feature type="compositionally biased region" description="Basic and acidic residues" evidence="6">
    <location>
        <begin position="1604"/>
        <end position="1619"/>
    </location>
</feature>
<feature type="compositionally biased region" description="Basic and acidic residues" evidence="6">
    <location>
        <begin position="1173"/>
        <end position="1187"/>
    </location>
</feature>
<organism evidence="9 10">
    <name type="scientific">Armadillidium nasatum</name>
    <dbReference type="NCBI Taxonomy" id="96803"/>
    <lineage>
        <taxon>Eukaryota</taxon>
        <taxon>Metazoa</taxon>
        <taxon>Ecdysozoa</taxon>
        <taxon>Arthropoda</taxon>
        <taxon>Crustacea</taxon>
        <taxon>Multicrustacea</taxon>
        <taxon>Malacostraca</taxon>
        <taxon>Eumalacostraca</taxon>
        <taxon>Peracarida</taxon>
        <taxon>Isopoda</taxon>
        <taxon>Oniscidea</taxon>
        <taxon>Crinocheta</taxon>
        <taxon>Armadillidiidae</taxon>
        <taxon>Armadillidium</taxon>
    </lineage>
</organism>
<dbReference type="SMART" id="SM00132">
    <property type="entry name" value="LIM"/>
    <property type="match status" value="1"/>
</dbReference>
<feature type="region of interest" description="Disordered" evidence="6">
    <location>
        <begin position="838"/>
        <end position="878"/>
    </location>
</feature>
<feature type="compositionally biased region" description="Polar residues" evidence="6">
    <location>
        <begin position="1283"/>
        <end position="1300"/>
    </location>
</feature>
<evidence type="ECO:0000256" key="1">
    <source>
        <dbReference type="ARBA" id="ARBA00022723"/>
    </source>
</evidence>
<dbReference type="PROSITE" id="PS00478">
    <property type="entry name" value="LIM_DOMAIN_1"/>
    <property type="match status" value="1"/>
</dbReference>
<dbReference type="SUPFAM" id="SSF57716">
    <property type="entry name" value="Glucocorticoid receptor-like (DNA-binding domain)"/>
    <property type="match status" value="1"/>
</dbReference>
<feature type="compositionally biased region" description="Basic and acidic residues" evidence="6">
    <location>
        <begin position="727"/>
        <end position="743"/>
    </location>
</feature>
<feature type="region of interest" description="Disordered" evidence="6">
    <location>
        <begin position="1079"/>
        <end position="1139"/>
    </location>
</feature>
<sequence>MSSALVEEYFCFCISLDMIRAVGKLEKTDWNISAIERKIEENPKPIVNSEGREKVPKWSRDTYNEKYQNIERRLRENGEDEERIAKYLDIDASLKRLERKLREGSTLETGLRGHNKVSNLANQLSSKLVRKDDNSSSKSVSSSSKQTRAMVLPSRGSDLCYFCNTRVYLVERLSAEGKFFHRQCFKCSYCGALLRLGNYIYDRENRYGGKFFCVPHFGLSVRSRGLGQKTEKDSVLVKDEEQTPEVQTTNLLNKVGTGNIISEANIAGSPKMLTPPLMKVSSAVDRGTTPERVEFENSVIEHSDEEEYLSEEEWTDRNFGASANELDDDDDSDYSDLSDEEVDEEALLETSQKLTVDETRRLAESWKRRYSNDMLLNDDDQESFSESDENDFDYVSEHGAEGDESHTPTEGEIGEDDDDDDDDEGENVRRARELRRLEVNINVGAPPRKAETSDSGSETEVGSEDESDTQIDTDSEFEEDLKSRKPPKEIPTIVIDETPVKEPREESSSIKIKEAELKKNFSKNSNEIVQFLNSETEVKDCNEKEGAERSASLSNLLNSNIPNPHTEQLKRLLQRTESSEFVSAQRNQLRRQYLLGNTANVPRKSVSTADLGNKFKSFMDKISETQKKLNPAPQPSPAMQAFLNLSNKSNSSTSPLQSSFLNQKPSLSLEVKMNSSQKLEAKPVDSKTSPLEEDESSDSSKSEEGKLITFSNVEDVKSVNEIIPRGKSKDEKGALDSEQSEKTNVEKEFFEGDFGENCVSAKNINLIETFNEDEQAEAINVELINTDDVDNVSESSSYHCNEDDVEADFDQLANDAMTELNESKLTYDDLGNVNFDEEKEREMQTDSSESSKISVHAKDGKQSNIKDEITQESNQQYLKSSSLPIETIDTLEPNSKKCDLEEVIVKDIGLSPETEVITTEADLSDWGDENEAFSIHAEDFETDFHEDNFASSKTNSVDSHPKLIARIASLESLGDSDSATSVNDKQKQVESTLFSTALTEPEVLNYVDISDSENSSENTQSFNIQYNKLQDAVITRSESASGEERVALIPQSPCLVSESSLPGKGSEICFSKTTKSKSLDTEETFNDSTPTRSLSDPQCKKPCISDLPSAETSIIDSSSDSPSIDLSNSKLQSPGRYEGYIPRFKGRVTPFSLARDSIDVRKGSVPKPLFTPSKEDILERERNEASRLKSPVSCKNEDSSHLSNATSNSHRVKDGDLVRDMVLSRINKKSNDKTRRGSRSALHLSLHSSSSSIFGSEPSLDTSKFSLSAENESPALEKFYTTTNINNSTGKDNGNGTVPSEGNLISRDFNSDISCKLPSLKAAVTKNSEEEKVNCSSRNILPATPLTHPEKFNRDDLVKKEIFKSSPQLNQASFFSSKLFQPTNELSSPDKVYSQRYPSELPVLSKQNVHLSTSLATNVHEPHAESSNHRITSGFRDRDTSPPQSYSGKIDVQETLNKDQTERLKELLEERRRKENEDDIREVRLRNKDICIQDCLEEYRQKRSSAPVLSPSISPNREMVGANEPTQTRIQLVLPKRHSHRPSLLELESMQIFSSIRDVQENTPTTDSLTTHLPNLRSSDSVNNVATSVQSPSTPTQNESTSIQEKKPIKKSKDRERRRSLIQVVAGMFTKSDEKKKEKEADDNSQSPVIDDKSLSPSSNLSSVPPKSPSVKERFSKLRLSRSKKKSSSSSKMRSSSVGTNTEVSPVTPENEANSLSLPTSPSRTLFSFLSSSVPARLYDKNKTSSSEENNSEEESNQEKSAIANKDSTLSTPSLRRQRAAQRAAKQAEQKRLRMAQEIQRQLEECEVKTRELEERGINVEKALTGETDSCTKDEGELMKEWFSLVHEKNVLVRWQEELTVKARELELEDRHLRLENELRQRMTSSEREKTREDIEREGQILGEIISIIEQKDALVNMLEEDRQRYIQEDRDLELVHARKILQRSHFERETGVVERFLIIVWYYKCLLFLFYSNNI</sequence>
<feature type="region of interest" description="Disordered" evidence="6">
    <location>
        <begin position="1162"/>
        <end position="1214"/>
    </location>
</feature>
<feature type="compositionally biased region" description="Basic and acidic residues" evidence="6">
    <location>
        <begin position="395"/>
        <end position="409"/>
    </location>
</feature>
<evidence type="ECO:0000256" key="5">
    <source>
        <dbReference type="SAM" id="Coils"/>
    </source>
</evidence>
<feature type="region of interest" description="Disordered" evidence="6">
    <location>
        <begin position="377"/>
        <end position="511"/>
    </location>
</feature>
<feature type="compositionally biased region" description="Polar residues" evidence="6">
    <location>
        <begin position="1766"/>
        <end position="1775"/>
    </location>
</feature>
<dbReference type="InterPro" id="IPR050540">
    <property type="entry name" value="F-actin_Monoox_Mical"/>
</dbReference>
<proteinExistence type="predicted"/>
<dbReference type="PANTHER" id="PTHR23167">
    <property type="entry name" value="CALPONIN HOMOLOGY DOMAIN-CONTAINING PROTEIN DDB_G0272472-RELATED"/>
    <property type="match status" value="1"/>
</dbReference>
<dbReference type="PROSITE" id="PS50023">
    <property type="entry name" value="LIM_DOMAIN_2"/>
    <property type="match status" value="1"/>
</dbReference>
<keyword evidence="2 4" id="KW-0862">Zinc</keyword>
<dbReference type="InterPro" id="IPR022735">
    <property type="entry name" value="bMERB_dom"/>
</dbReference>
<dbReference type="GO" id="GO:0046872">
    <property type="term" value="F:metal ion binding"/>
    <property type="evidence" value="ECO:0007669"/>
    <property type="project" value="UniProtKB-KW"/>
</dbReference>
<comment type="caution">
    <text evidence="9">The sequence shown here is derived from an EMBL/GenBank/DDBJ whole genome shotgun (WGS) entry which is preliminary data.</text>
</comment>
<dbReference type="Gene3D" id="2.10.110.10">
    <property type="entry name" value="Cysteine Rich Protein"/>
    <property type="match status" value="1"/>
</dbReference>
<dbReference type="Proteomes" id="UP000326759">
    <property type="component" value="Unassembled WGS sequence"/>
</dbReference>
<feature type="compositionally biased region" description="Low complexity" evidence="6">
    <location>
        <begin position="1655"/>
        <end position="1665"/>
    </location>
</feature>
<dbReference type="SMART" id="SM01203">
    <property type="entry name" value="DUF3585"/>
    <property type="match status" value="1"/>
</dbReference>
<feature type="compositionally biased region" description="Acidic residues" evidence="6">
    <location>
        <begin position="303"/>
        <end position="314"/>
    </location>
</feature>
<dbReference type="Pfam" id="PF00412">
    <property type="entry name" value="LIM"/>
    <property type="match status" value="1"/>
</dbReference>
<keyword evidence="5" id="KW-0175">Coiled coil</keyword>
<dbReference type="OrthoDB" id="25654at2759"/>
<feature type="compositionally biased region" description="Basic and acidic residues" evidence="6">
    <location>
        <begin position="856"/>
        <end position="869"/>
    </location>
</feature>
<keyword evidence="3 4" id="KW-0440">LIM domain</keyword>
<feature type="compositionally biased region" description="Acidic residues" evidence="6">
    <location>
        <begin position="461"/>
        <end position="479"/>
    </location>
</feature>
<dbReference type="PROSITE" id="PS51848">
    <property type="entry name" value="BMERB"/>
    <property type="match status" value="1"/>
</dbReference>
<dbReference type="PANTHER" id="PTHR23167:SF54">
    <property type="entry name" value="[F-ACTIN]-MONOOXYGENASE MICAL"/>
    <property type="match status" value="1"/>
</dbReference>